<evidence type="ECO:0000256" key="1">
    <source>
        <dbReference type="SAM" id="SignalP"/>
    </source>
</evidence>
<reference evidence="2 3" key="1">
    <citation type="submission" date="2016-11" db="EMBL/GenBank/DDBJ databases">
        <authorList>
            <person name="Jaros S."/>
            <person name="Januszkiewicz K."/>
            <person name="Wedrychowicz H."/>
        </authorList>
    </citation>
    <scope>NUCLEOTIDE SEQUENCE [LARGE SCALE GENOMIC DNA]</scope>
    <source>
        <strain evidence="2 3">DSM 5091</strain>
    </source>
</reference>
<organism evidence="2 3">
    <name type="scientific">Malonomonas rubra DSM 5091</name>
    <dbReference type="NCBI Taxonomy" id="1122189"/>
    <lineage>
        <taxon>Bacteria</taxon>
        <taxon>Pseudomonadati</taxon>
        <taxon>Thermodesulfobacteriota</taxon>
        <taxon>Desulfuromonadia</taxon>
        <taxon>Desulfuromonadales</taxon>
        <taxon>Geopsychrobacteraceae</taxon>
        <taxon>Malonomonas</taxon>
    </lineage>
</organism>
<gene>
    <name evidence="2" type="ORF">SAMN02745165_03738</name>
</gene>
<protein>
    <submittedName>
        <fullName evidence="2">Uncharacterized protein</fullName>
    </submittedName>
</protein>
<dbReference type="EMBL" id="FQZT01000039">
    <property type="protein sequence ID" value="SHK00688.1"/>
    <property type="molecule type" value="Genomic_DNA"/>
</dbReference>
<name>A0A1M6NYH8_MALRU</name>
<proteinExistence type="predicted"/>
<sequence>MFWGGTNLLKAFLILIGLSFATAANADNWKQNRDYWGSWETTQASVRYSHASKIELELWTSKDGLPEGFATFLNGHQSCTGMLTVNNKSQRLNFSAMEGASCENFDGGYFTDFRPARHSMVRVVFVPPDIQYTNNLWLKYASTYRKLPQPTKSLKSYVDAYQSDTLTLAQQLNQYVQRQSDHDKQTQQIRDRLNHFEADQLQDSDLIGVWRGEFVDQKSTYPAEIMLWSASPYKVRQVVGIVRFDDDQCTTGMIMNASVAEESDKKTIGWIMNPSYLTSTGTACQKVHAFGSVQMDTSKDKIALYFDSQLKSADGISYPNCLEEISIGGMKACVAVGIFNRSEATPELNSALNSIDWNTLRAPFPEDQRILLAQTESLDILRKDHQVAAAQNSDILQRQQRERDDIREKLAQKERENYERLHPPEISQAERIRRNKARWEAQSGGRVVVNHPNISGPFDGLPGASFLNAIYKGNSAAIEQHNLAYQSEKMQRHKSFMGDEPHWSDVFINPAIGAVQLVDTVRAIYLFQFQDQYASCLKKDSVTFEVVDQVPDTSTKNLLGQEIARSYGYTYRQHFRVNREFIPIFRRVGRSKPQGIFQAITDFAYNQGGTDLRMDLITGTKQLMRQFDCHSPEAQQFERNLTKSY</sequence>
<evidence type="ECO:0000313" key="2">
    <source>
        <dbReference type="EMBL" id="SHK00688.1"/>
    </source>
</evidence>
<feature type="signal peptide" evidence="1">
    <location>
        <begin position="1"/>
        <end position="26"/>
    </location>
</feature>
<keyword evidence="3" id="KW-1185">Reference proteome</keyword>
<dbReference type="AlphaFoldDB" id="A0A1M6NYH8"/>
<dbReference type="RefSeq" id="WP_072910228.1">
    <property type="nucleotide sequence ID" value="NZ_FQZT01000039.1"/>
</dbReference>
<dbReference type="Proteomes" id="UP000184171">
    <property type="component" value="Unassembled WGS sequence"/>
</dbReference>
<evidence type="ECO:0000313" key="3">
    <source>
        <dbReference type="Proteomes" id="UP000184171"/>
    </source>
</evidence>
<feature type="chain" id="PRO_5013359674" evidence="1">
    <location>
        <begin position="27"/>
        <end position="645"/>
    </location>
</feature>
<dbReference type="OrthoDB" id="327733at2"/>
<dbReference type="STRING" id="1122189.SAMN02745165_03738"/>
<accession>A0A1M6NYH8</accession>
<keyword evidence="1" id="KW-0732">Signal</keyword>